<organism evidence="1 2">
    <name type="scientific">Streptacidiphilus alkalitolerans</name>
    <dbReference type="NCBI Taxonomy" id="3342712"/>
    <lineage>
        <taxon>Bacteria</taxon>
        <taxon>Bacillati</taxon>
        <taxon>Actinomycetota</taxon>
        <taxon>Actinomycetes</taxon>
        <taxon>Kitasatosporales</taxon>
        <taxon>Streptomycetaceae</taxon>
        <taxon>Streptacidiphilus</taxon>
    </lineage>
</organism>
<protein>
    <submittedName>
        <fullName evidence="1">HNH endonuclease</fullName>
    </submittedName>
</protein>
<keyword evidence="1" id="KW-0540">Nuclease</keyword>
<dbReference type="Proteomes" id="UP001592530">
    <property type="component" value="Unassembled WGS sequence"/>
</dbReference>
<evidence type="ECO:0000313" key="2">
    <source>
        <dbReference type="Proteomes" id="UP001592530"/>
    </source>
</evidence>
<dbReference type="RefSeq" id="WP_380549345.1">
    <property type="nucleotide sequence ID" value="NZ_JBHEZY010000002.1"/>
</dbReference>
<evidence type="ECO:0000313" key="1">
    <source>
        <dbReference type="EMBL" id="MFC1430118.1"/>
    </source>
</evidence>
<accession>A0ABV6WVP6</accession>
<name>A0ABV6WVP6_9ACTN</name>
<gene>
    <name evidence="1" type="ORF">ACEZDB_05525</name>
</gene>
<proteinExistence type="predicted"/>
<dbReference type="GO" id="GO:0004519">
    <property type="term" value="F:endonuclease activity"/>
    <property type="evidence" value="ECO:0007669"/>
    <property type="project" value="UniProtKB-KW"/>
</dbReference>
<comment type="caution">
    <text evidence="1">The sequence shown here is derived from an EMBL/GenBank/DDBJ whole genome shotgun (WGS) entry which is preliminary data.</text>
</comment>
<keyword evidence="1" id="KW-0255">Endonuclease</keyword>
<reference evidence="1 2" key="1">
    <citation type="submission" date="2024-09" db="EMBL/GenBank/DDBJ databases">
        <authorList>
            <person name="Lee S.D."/>
        </authorList>
    </citation>
    <scope>NUCLEOTIDE SEQUENCE [LARGE SCALE GENOMIC DNA]</scope>
    <source>
        <strain evidence="1 2">N1-3</strain>
    </source>
</reference>
<dbReference type="EMBL" id="JBHEZY010000002">
    <property type="protein sequence ID" value="MFC1430118.1"/>
    <property type="molecule type" value="Genomic_DNA"/>
</dbReference>
<keyword evidence="1" id="KW-0378">Hydrolase</keyword>
<sequence length="238" mass="26654">MEKGSAASPDWRDIRLGTRVRIALWLRDSVGEGSTFTKEQIRSAIGESDQIDRRLRDLRPAGWVIRTFRDHAGLLPQELHLEQIGLPVWEAEHRGAGLRQISQRLRREVYERDGHRCRSCGVAAGEEYPDEAGSRARLTVGSVTLDGRGGGTSPEALVTRCARCGGAARHDPASETGAGRVWEAIEALPAKQRRELLAWMVYGARRPTPAEEAWGLYWQLPGTLREEVKRDLYDRLHG</sequence>